<evidence type="ECO:0000256" key="5">
    <source>
        <dbReference type="ARBA" id="ARBA00022801"/>
    </source>
</evidence>
<organism evidence="13 14">
    <name type="scientific">Ruminococcus flavefaciens</name>
    <dbReference type="NCBI Taxonomy" id="1265"/>
    <lineage>
        <taxon>Bacteria</taxon>
        <taxon>Bacillati</taxon>
        <taxon>Bacillota</taxon>
        <taxon>Clostridia</taxon>
        <taxon>Eubacteriales</taxon>
        <taxon>Oscillospiraceae</taxon>
        <taxon>Ruminococcus</taxon>
    </lineage>
</organism>
<keyword evidence="7" id="KW-0482">Metalloprotease</keyword>
<comment type="cofactor">
    <cofactor evidence="1">
        <name>Zn(2+)</name>
        <dbReference type="ChEBI" id="CHEBI:29105"/>
    </cofactor>
</comment>
<keyword evidence="10" id="KW-0732">Signal</keyword>
<evidence type="ECO:0000256" key="2">
    <source>
        <dbReference type="ARBA" id="ARBA00007357"/>
    </source>
</evidence>
<keyword evidence="5" id="KW-0378">Hydrolase</keyword>
<evidence type="ECO:0000256" key="10">
    <source>
        <dbReference type="SAM" id="SignalP"/>
    </source>
</evidence>
<evidence type="ECO:0000259" key="12">
    <source>
        <dbReference type="Pfam" id="PF05649"/>
    </source>
</evidence>
<evidence type="ECO:0000256" key="6">
    <source>
        <dbReference type="ARBA" id="ARBA00022833"/>
    </source>
</evidence>
<dbReference type="GO" id="GO:0046872">
    <property type="term" value="F:metal ion binding"/>
    <property type="evidence" value="ECO:0007669"/>
    <property type="project" value="UniProtKB-KW"/>
</dbReference>
<dbReference type="PANTHER" id="PTHR11733">
    <property type="entry name" value="ZINC METALLOPROTEASE FAMILY M13 NEPRILYSIN-RELATED"/>
    <property type="match status" value="1"/>
</dbReference>
<dbReference type="PANTHER" id="PTHR11733:SF167">
    <property type="entry name" value="FI17812P1-RELATED"/>
    <property type="match status" value="1"/>
</dbReference>
<dbReference type="InterPro" id="IPR024079">
    <property type="entry name" value="MetalloPept_cat_dom_sf"/>
</dbReference>
<proteinExistence type="inferred from homology"/>
<evidence type="ECO:0000259" key="11">
    <source>
        <dbReference type="Pfam" id="PF01431"/>
    </source>
</evidence>
<dbReference type="InterPro" id="IPR008753">
    <property type="entry name" value="Peptidase_M13_N"/>
</dbReference>
<feature type="compositionally biased region" description="Basic and acidic residues" evidence="9">
    <location>
        <begin position="41"/>
        <end position="55"/>
    </location>
</feature>
<comment type="similarity">
    <text evidence="2">Belongs to the peptidase M13 family.</text>
</comment>
<evidence type="ECO:0000313" key="14">
    <source>
        <dbReference type="Proteomes" id="UP000183190"/>
    </source>
</evidence>
<feature type="domain" description="Peptidase M13 N-terminal" evidence="12">
    <location>
        <begin position="62"/>
        <end position="426"/>
    </location>
</feature>
<dbReference type="PROSITE" id="PS51885">
    <property type="entry name" value="NEPRILYSIN"/>
    <property type="match status" value="1"/>
</dbReference>
<dbReference type="RefSeq" id="WP_074714247.1">
    <property type="nucleotide sequence ID" value="NZ_FNWV01000001.1"/>
</dbReference>
<keyword evidence="4" id="KW-0479">Metal-binding</keyword>
<evidence type="ECO:0000313" key="13">
    <source>
        <dbReference type="EMBL" id="SEH40625.1"/>
    </source>
</evidence>
<feature type="chain" id="PRO_5038828305" evidence="10">
    <location>
        <begin position="22"/>
        <end position="676"/>
    </location>
</feature>
<protein>
    <submittedName>
        <fullName evidence="13">Peptidase family M13</fullName>
    </submittedName>
</protein>
<dbReference type="InterPro" id="IPR018497">
    <property type="entry name" value="Peptidase_M13_C"/>
</dbReference>
<dbReference type="EMBL" id="FNWV01000001">
    <property type="protein sequence ID" value="SEH40625.1"/>
    <property type="molecule type" value="Genomic_DNA"/>
</dbReference>
<dbReference type="SUPFAM" id="SSF55486">
    <property type="entry name" value="Metalloproteases ('zincins'), catalytic domain"/>
    <property type="match status" value="1"/>
</dbReference>
<dbReference type="InterPro" id="IPR042089">
    <property type="entry name" value="Peptidase_M13_dom_2"/>
</dbReference>
<dbReference type="PROSITE" id="PS51257">
    <property type="entry name" value="PROKAR_LIPOPROTEIN"/>
    <property type="match status" value="1"/>
</dbReference>
<reference evidence="13 14" key="1">
    <citation type="submission" date="2016-10" db="EMBL/GenBank/DDBJ databases">
        <authorList>
            <person name="de Groot N.N."/>
        </authorList>
    </citation>
    <scope>NUCLEOTIDE SEQUENCE [LARGE SCALE GENOMIC DNA]</scope>
    <source>
        <strain evidence="13 14">YAD2003</strain>
    </source>
</reference>
<feature type="coiled-coil region" evidence="8">
    <location>
        <begin position="457"/>
        <end position="484"/>
    </location>
</feature>
<dbReference type="Pfam" id="PF05649">
    <property type="entry name" value="Peptidase_M13_N"/>
    <property type="match status" value="1"/>
</dbReference>
<dbReference type="Pfam" id="PF01431">
    <property type="entry name" value="Peptidase_M13"/>
    <property type="match status" value="1"/>
</dbReference>
<dbReference type="GO" id="GO:0016485">
    <property type="term" value="P:protein processing"/>
    <property type="evidence" value="ECO:0007669"/>
    <property type="project" value="TreeGrafter"/>
</dbReference>
<accession>A0A1H6I2C0</accession>
<evidence type="ECO:0000256" key="4">
    <source>
        <dbReference type="ARBA" id="ARBA00022723"/>
    </source>
</evidence>
<dbReference type="Gene3D" id="1.10.1380.10">
    <property type="entry name" value="Neutral endopeptidase , domain2"/>
    <property type="match status" value="1"/>
</dbReference>
<dbReference type="GO" id="GO:0005886">
    <property type="term" value="C:plasma membrane"/>
    <property type="evidence" value="ECO:0007669"/>
    <property type="project" value="TreeGrafter"/>
</dbReference>
<dbReference type="Gene3D" id="3.40.390.10">
    <property type="entry name" value="Collagenase (Catalytic Domain)"/>
    <property type="match status" value="1"/>
</dbReference>
<name>A0A1H6I2C0_RUMFL</name>
<dbReference type="InterPro" id="IPR000718">
    <property type="entry name" value="Peptidase_M13"/>
</dbReference>
<dbReference type="Proteomes" id="UP000183190">
    <property type="component" value="Unassembled WGS sequence"/>
</dbReference>
<evidence type="ECO:0000256" key="7">
    <source>
        <dbReference type="ARBA" id="ARBA00023049"/>
    </source>
</evidence>
<dbReference type="GO" id="GO:0004222">
    <property type="term" value="F:metalloendopeptidase activity"/>
    <property type="evidence" value="ECO:0007669"/>
    <property type="project" value="InterPro"/>
</dbReference>
<evidence type="ECO:0000256" key="3">
    <source>
        <dbReference type="ARBA" id="ARBA00022670"/>
    </source>
</evidence>
<evidence type="ECO:0000256" key="1">
    <source>
        <dbReference type="ARBA" id="ARBA00001947"/>
    </source>
</evidence>
<feature type="signal peptide" evidence="10">
    <location>
        <begin position="1"/>
        <end position="21"/>
    </location>
</feature>
<dbReference type="CDD" id="cd08662">
    <property type="entry name" value="M13"/>
    <property type="match status" value="1"/>
</dbReference>
<evidence type="ECO:0000256" key="8">
    <source>
        <dbReference type="SAM" id="Coils"/>
    </source>
</evidence>
<evidence type="ECO:0000256" key="9">
    <source>
        <dbReference type="SAM" id="MobiDB-lite"/>
    </source>
</evidence>
<keyword evidence="3" id="KW-0645">Protease</keyword>
<keyword evidence="6" id="KW-0862">Zinc</keyword>
<dbReference type="PRINTS" id="PR00786">
    <property type="entry name" value="NEPRILYSIN"/>
</dbReference>
<sequence length="676" mass="76607">MKKQLRVFSFLLAGMLAVSCAGCSSSNSSESDDTKTAVGESDEKKDADSVKDSKKVKPRAEDDFYGYVNYDQLMNAEIPYGESYMSGFEDEDNRDIIPDMIKEIGESSEKYAKGTNEQLIHDLYQQAKEYKDDGSVYKEAMDNCEKILAADNIQELFAMWGELVRNSEASSLFGFEVMNDFRDSSRNSLYLTPVKSFIETSLEDINDNSEKCKEANNIARDMHRVMGDDYEEADEKGRQMVYLGLEIAHHTDFETKETLENISKIPMSTFEELDSIMSNLDGSAVEMFLGDVKNSTDGIYICDPEQLKAINSLITDENLEKWKTYIFTTYLYDRREFISDSNKILKEYAPESKETKEDQAATIVQANLASQISEVYAERFYTPELDKGIHELFDDIIDSYDELINNADWLTADTRKALLKKLRNIILITAPEPHKVDVKDAELIGKNLYETANNIRKKKTADTIKELSEEVDKTKSTMLATEVNAQYQISNSINITVAIMQKPMFDPNGSRAENLGALGAVIGHEIGHAFDSNCINYDPDGIYNPDWLGEKDKQILEERADKLAEYYSRYTIMEVFHVDGELTNGENYADLSGVECVTNLIDDKDELKKLFESYAKSWATLMVDSDGIKALELDEHSPAETRVNAVLASNKKFNEVYGLKEGDGMYVAPEERVSRW</sequence>
<feature type="region of interest" description="Disordered" evidence="9">
    <location>
        <begin position="22"/>
        <end position="55"/>
    </location>
</feature>
<keyword evidence="8" id="KW-0175">Coiled coil</keyword>
<gene>
    <name evidence="13" type="ORF">SAMN02910265_00434</name>
</gene>
<dbReference type="OrthoDB" id="9775677at2"/>
<dbReference type="AlphaFoldDB" id="A0A1H6I2C0"/>
<feature type="domain" description="Peptidase M13 C-terminal" evidence="11">
    <location>
        <begin position="484"/>
        <end position="673"/>
    </location>
</feature>